<comment type="subcellular location">
    <subcellularLocation>
        <location evidence="1">Cell inner membrane</location>
        <topology evidence="1">Multi-pass membrane protein</topology>
    </subcellularLocation>
</comment>
<evidence type="ECO:0000256" key="3">
    <source>
        <dbReference type="ARBA" id="ARBA00022448"/>
    </source>
</evidence>
<feature type="transmembrane region" description="Helical" evidence="13">
    <location>
        <begin position="127"/>
        <end position="150"/>
    </location>
</feature>
<dbReference type="EMBL" id="DRUY01000117">
    <property type="protein sequence ID" value="HHI65597.1"/>
    <property type="molecule type" value="Genomic_DNA"/>
</dbReference>
<evidence type="ECO:0000256" key="8">
    <source>
        <dbReference type="ARBA" id="ARBA00022723"/>
    </source>
</evidence>
<dbReference type="PANTHER" id="PTHR30365:SF0">
    <property type="entry name" value="CYTOCHROME BD-I UBIQUINOL OXIDASE SUBUNIT 1"/>
    <property type="match status" value="1"/>
</dbReference>
<dbReference type="GO" id="GO:0046872">
    <property type="term" value="F:metal ion binding"/>
    <property type="evidence" value="ECO:0007669"/>
    <property type="project" value="UniProtKB-UniRule"/>
</dbReference>
<comment type="similarity">
    <text evidence="2 13">Belongs to the cytochrome ubiquinol oxidase subunit 1 family.</text>
</comment>
<keyword evidence="10 13" id="KW-1133">Transmembrane helix</keyword>
<dbReference type="PANTHER" id="PTHR30365">
    <property type="entry name" value="CYTOCHROME D UBIQUINOL OXIDASE"/>
    <property type="match status" value="1"/>
</dbReference>
<name>A0A7C5KC84_9BACT</name>
<keyword evidence="5" id="KW-0997">Cell inner membrane</keyword>
<comment type="caution">
    <text evidence="14">The sequence shown here is derived from an EMBL/GenBank/DDBJ whole genome shotgun (WGS) entry which is preliminary data.</text>
</comment>
<organism evidence="14">
    <name type="scientific">Thermodesulfobium narugense</name>
    <dbReference type="NCBI Taxonomy" id="184064"/>
    <lineage>
        <taxon>Bacteria</taxon>
        <taxon>Pseudomonadati</taxon>
        <taxon>Thermodesulfobiota</taxon>
        <taxon>Thermodesulfobiia</taxon>
        <taxon>Thermodesulfobiales</taxon>
        <taxon>Thermodesulfobiaceae</taxon>
        <taxon>Thermodesulfobium</taxon>
    </lineage>
</organism>
<evidence type="ECO:0000256" key="11">
    <source>
        <dbReference type="ARBA" id="ARBA00023004"/>
    </source>
</evidence>
<dbReference type="GO" id="GO:0019646">
    <property type="term" value="P:aerobic electron transport chain"/>
    <property type="evidence" value="ECO:0007669"/>
    <property type="project" value="InterPro"/>
</dbReference>
<feature type="transmembrane region" description="Helical" evidence="13">
    <location>
        <begin position="54"/>
        <end position="72"/>
    </location>
</feature>
<evidence type="ECO:0000256" key="6">
    <source>
        <dbReference type="ARBA" id="ARBA00022617"/>
    </source>
</evidence>
<feature type="transmembrane region" description="Helical" evidence="13">
    <location>
        <begin position="185"/>
        <end position="205"/>
    </location>
</feature>
<protein>
    <submittedName>
        <fullName evidence="14">Cytochrome ubiquinol oxidase subunit I</fullName>
    </submittedName>
</protein>
<keyword evidence="3 13" id="KW-0813">Transport</keyword>
<dbReference type="PIRSF" id="PIRSF006446">
    <property type="entry name" value="Cyt_quinol_oxidase_1"/>
    <property type="match status" value="1"/>
</dbReference>
<keyword evidence="6 13" id="KW-0349">Heme</keyword>
<evidence type="ECO:0000313" key="14">
    <source>
        <dbReference type="EMBL" id="HHI65597.1"/>
    </source>
</evidence>
<dbReference type="GO" id="GO:0005886">
    <property type="term" value="C:plasma membrane"/>
    <property type="evidence" value="ECO:0007669"/>
    <property type="project" value="UniProtKB-SubCell"/>
</dbReference>
<dbReference type="InterPro" id="IPR002585">
    <property type="entry name" value="Cyt-d_ubiquinol_oxidase_su_1"/>
</dbReference>
<proteinExistence type="inferred from homology"/>
<keyword evidence="12 13" id="KW-0472">Membrane</keyword>
<feature type="transmembrane region" description="Helical" evidence="13">
    <location>
        <begin position="217"/>
        <end position="235"/>
    </location>
</feature>
<keyword evidence="7 13" id="KW-0812">Transmembrane</keyword>
<keyword evidence="11 13" id="KW-0408">Iron</keyword>
<keyword evidence="4 13" id="KW-1003">Cell membrane</keyword>
<evidence type="ECO:0000256" key="12">
    <source>
        <dbReference type="ARBA" id="ARBA00023136"/>
    </source>
</evidence>
<dbReference type="GO" id="GO:0016682">
    <property type="term" value="F:oxidoreductase activity, acting on diphenols and related substances as donors, oxygen as acceptor"/>
    <property type="evidence" value="ECO:0007669"/>
    <property type="project" value="TreeGrafter"/>
</dbReference>
<evidence type="ECO:0000256" key="4">
    <source>
        <dbReference type="ARBA" id="ARBA00022475"/>
    </source>
</evidence>
<evidence type="ECO:0000256" key="7">
    <source>
        <dbReference type="ARBA" id="ARBA00022692"/>
    </source>
</evidence>
<feature type="transmembrane region" description="Helical" evidence="13">
    <location>
        <begin position="318"/>
        <end position="342"/>
    </location>
</feature>
<evidence type="ECO:0000256" key="9">
    <source>
        <dbReference type="ARBA" id="ARBA00022982"/>
    </source>
</evidence>
<dbReference type="GO" id="GO:0070069">
    <property type="term" value="C:cytochrome complex"/>
    <property type="evidence" value="ECO:0007669"/>
    <property type="project" value="UniProtKB-UniRule"/>
</dbReference>
<evidence type="ECO:0000256" key="13">
    <source>
        <dbReference type="PIRNR" id="PIRNR006446"/>
    </source>
</evidence>
<feature type="transmembrane region" description="Helical" evidence="13">
    <location>
        <begin position="404"/>
        <end position="430"/>
    </location>
</feature>
<feature type="transmembrane region" description="Helical" evidence="13">
    <location>
        <begin position="354"/>
        <end position="376"/>
    </location>
</feature>
<reference evidence="14" key="1">
    <citation type="journal article" date="2020" name="mSystems">
        <title>Genome- and Community-Level Interaction Insights into Carbon Utilization and Element Cycling Functions of Hydrothermarchaeota in Hydrothermal Sediment.</title>
        <authorList>
            <person name="Zhou Z."/>
            <person name="Liu Y."/>
            <person name="Xu W."/>
            <person name="Pan J."/>
            <person name="Luo Z.H."/>
            <person name="Li M."/>
        </authorList>
    </citation>
    <scope>NUCLEOTIDE SEQUENCE [LARGE SCALE GENOMIC DNA]</scope>
    <source>
        <strain evidence="14">SpSt-1019</strain>
    </source>
</reference>
<dbReference type="GO" id="GO:0009055">
    <property type="term" value="F:electron transfer activity"/>
    <property type="evidence" value="ECO:0007669"/>
    <property type="project" value="UniProtKB-UniRule"/>
</dbReference>
<evidence type="ECO:0000256" key="10">
    <source>
        <dbReference type="ARBA" id="ARBA00022989"/>
    </source>
</evidence>
<keyword evidence="8 13" id="KW-0479">Metal-binding</keyword>
<gene>
    <name evidence="14" type="ORF">ENL70_03490</name>
</gene>
<dbReference type="Pfam" id="PF01654">
    <property type="entry name" value="Cyt_bd_oxida_I"/>
    <property type="match status" value="1"/>
</dbReference>
<feature type="transmembrane region" description="Helical" evidence="13">
    <location>
        <begin position="15"/>
        <end position="34"/>
    </location>
</feature>
<evidence type="ECO:0000256" key="5">
    <source>
        <dbReference type="ARBA" id="ARBA00022519"/>
    </source>
</evidence>
<dbReference type="AlphaFoldDB" id="A0A7C5KC84"/>
<sequence>MDVVTLSRLQFGAAAMYHFIFVPLTLGLGVLVAIMETLHYRTKNEIYLKMTKFWGRLFLINFILGIVTGITLEFQFGTNWAQYSIYVGDIFGAPLAIEATLAFFLESTFLGVWLFGWKRISPKMHLISIWLVAFSSNLSALWILIANAWMQDPVGFVLKNNRAEMSNFFAVVFSPYAWLKFTHTITAGFVVGAFFVMGISAYHLLRKQNVEFFKKSFYVGATFGLIASVLVFLIGDFHAAEVAHVQPTKLAAMESIWDTRKAAPIYLLLVPDESQKTNLIEAFPIPSLLSLLAYHDPNATVRGLNSFPSNDIPPVTPVFLSFRVMVGLGTLFIILTILAWWFARKDKLLDHRSFLKIMLYSLPLPYIATQVGWIVAEVGRQPWIVYGLLRTNDAVSKNLTVGDVLFTLGVFIVLYTALAVLDFALLIYYARKGPLETD</sequence>
<dbReference type="GO" id="GO:0020037">
    <property type="term" value="F:heme binding"/>
    <property type="evidence" value="ECO:0007669"/>
    <property type="project" value="TreeGrafter"/>
</dbReference>
<keyword evidence="9 13" id="KW-0249">Electron transport</keyword>
<feature type="transmembrane region" description="Helical" evidence="13">
    <location>
        <begin position="92"/>
        <end position="115"/>
    </location>
</feature>
<evidence type="ECO:0000256" key="1">
    <source>
        <dbReference type="ARBA" id="ARBA00004429"/>
    </source>
</evidence>
<evidence type="ECO:0000256" key="2">
    <source>
        <dbReference type="ARBA" id="ARBA00009819"/>
    </source>
</evidence>
<accession>A0A7C5KC84</accession>